<dbReference type="GO" id="GO:0046872">
    <property type="term" value="F:metal ion binding"/>
    <property type="evidence" value="ECO:0007669"/>
    <property type="project" value="UniProtKB-KW"/>
</dbReference>
<comment type="caution">
    <text evidence="6">The sequence shown here is derived from an EMBL/GenBank/DDBJ whole genome shotgun (WGS) entry which is preliminary data.</text>
</comment>
<dbReference type="RefSeq" id="WP_094335868.1">
    <property type="nucleotide sequence ID" value="NZ_NFIE01000019.1"/>
</dbReference>
<dbReference type="PANTHER" id="PTHR43616:SF3">
    <property type="entry name" value="HYDROXYCARBOXYLATE DEHYDROGENASE A"/>
    <property type="match status" value="1"/>
</dbReference>
<gene>
    <name evidence="6" type="ORF">B5G02_08165</name>
</gene>
<dbReference type="InterPro" id="IPR001670">
    <property type="entry name" value="ADH_Fe/GldA"/>
</dbReference>
<organism evidence="6 7">
    <name type="scientific">[Collinsella] massiliensis</name>
    <dbReference type="NCBI Taxonomy" id="1232426"/>
    <lineage>
        <taxon>Bacteria</taxon>
        <taxon>Bacillati</taxon>
        <taxon>Actinomycetota</taxon>
        <taxon>Coriobacteriia</taxon>
        <taxon>Coriobacteriales</taxon>
        <taxon>Coriobacteriaceae</taxon>
        <taxon>Enorma</taxon>
    </lineage>
</organism>
<keyword evidence="2" id="KW-0560">Oxidoreductase</keyword>
<feature type="binding site" evidence="4">
    <location>
        <position position="125"/>
    </location>
    <ligand>
        <name>NAD(+)</name>
        <dbReference type="ChEBI" id="CHEBI:57540"/>
    </ligand>
</feature>
<reference evidence="7" key="1">
    <citation type="submission" date="2017-04" db="EMBL/GenBank/DDBJ databases">
        <title>Function of individual gut microbiota members based on whole genome sequencing of pure cultures obtained from chicken caecum.</title>
        <authorList>
            <person name="Medvecky M."/>
            <person name="Cejkova D."/>
            <person name="Polansky O."/>
            <person name="Karasova D."/>
            <person name="Kubasova T."/>
            <person name="Cizek A."/>
            <person name="Rychlik I."/>
        </authorList>
    </citation>
    <scope>NUCLEOTIDE SEQUENCE [LARGE SCALE GENOMIC DNA]</scope>
    <source>
        <strain evidence="7">An5</strain>
    </source>
</reference>
<evidence type="ECO:0000256" key="3">
    <source>
        <dbReference type="PIRSR" id="PIRSR000112-1"/>
    </source>
</evidence>
<evidence type="ECO:0000313" key="6">
    <source>
        <dbReference type="EMBL" id="OUN86768.1"/>
    </source>
</evidence>
<dbReference type="EMBL" id="NFIE01000019">
    <property type="protein sequence ID" value="OUN86768.1"/>
    <property type="molecule type" value="Genomic_DNA"/>
</dbReference>
<feature type="binding site" evidence="4">
    <location>
        <position position="131"/>
    </location>
    <ligand>
        <name>NAD(+)</name>
        <dbReference type="ChEBI" id="CHEBI:57540"/>
    </ligand>
</feature>
<dbReference type="SUPFAM" id="SSF56796">
    <property type="entry name" value="Dehydroquinate synthase-like"/>
    <property type="match status" value="1"/>
</dbReference>
<dbReference type="Proteomes" id="UP000195781">
    <property type="component" value="Unassembled WGS sequence"/>
</dbReference>
<keyword evidence="7" id="KW-1185">Reference proteome</keyword>
<feature type="binding site" evidence="3">
    <location>
        <position position="171"/>
    </location>
    <ligand>
        <name>glycerol</name>
        <dbReference type="ChEBI" id="CHEBI:17754"/>
    </ligand>
</feature>
<evidence type="ECO:0000313" key="7">
    <source>
        <dbReference type="Proteomes" id="UP000195781"/>
    </source>
</evidence>
<feature type="binding site" evidence="3">
    <location>
        <position position="254"/>
    </location>
    <ligand>
        <name>glycerol</name>
        <dbReference type="ChEBI" id="CHEBI:17754"/>
    </ligand>
</feature>
<dbReference type="CDD" id="cd08171">
    <property type="entry name" value="GlyDH-like"/>
    <property type="match status" value="1"/>
</dbReference>
<evidence type="ECO:0000256" key="4">
    <source>
        <dbReference type="PIRSR" id="PIRSR000112-3"/>
    </source>
</evidence>
<feature type="binding site" evidence="4">
    <location>
        <begin position="94"/>
        <end position="98"/>
    </location>
    <ligand>
        <name>NAD(+)</name>
        <dbReference type="ChEBI" id="CHEBI:57540"/>
    </ligand>
</feature>
<dbReference type="Gene3D" id="1.20.1090.10">
    <property type="entry name" value="Dehydroquinate synthase-like - alpha domain"/>
    <property type="match status" value="1"/>
</dbReference>
<keyword evidence="4" id="KW-0520">NAD</keyword>
<dbReference type="InterPro" id="IPR016205">
    <property type="entry name" value="Glycerol_DH"/>
</dbReference>
<keyword evidence="3" id="KW-0862">Zinc</keyword>
<feature type="binding site" evidence="4">
    <location>
        <begin position="116"/>
        <end position="119"/>
    </location>
    <ligand>
        <name>NAD(+)</name>
        <dbReference type="ChEBI" id="CHEBI:57540"/>
    </ligand>
</feature>
<dbReference type="PIRSF" id="PIRSF000112">
    <property type="entry name" value="Glycerol_dehydrogenase"/>
    <property type="match status" value="1"/>
</dbReference>
<evidence type="ECO:0000259" key="5">
    <source>
        <dbReference type="Pfam" id="PF00465"/>
    </source>
</evidence>
<feature type="binding site" evidence="3">
    <location>
        <position position="272"/>
    </location>
    <ligand>
        <name>glycerol</name>
        <dbReference type="ChEBI" id="CHEBI:17754"/>
    </ligand>
</feature>
<comment type="cofactor">
    <cofactor evidence="3">
        <name>Zn(2+)</name>
        <dbReference type="ChEBI" id="CHEBI:29105"/>
    </cofactor>
    <text evidence="3">Binds 1 zinc ion per subunit.</text>
</comment>
<proteinExistence type="predicted"/>
<dbReference type="Gene3D" id="3.40.50.1970">
    <property type="match status" value="1"/>
</dbReference>
<evidence type="ECO:0000256" key="2">
    <source>
        <dbReference type="ARBA" id="ARBA00023002"/>
    </source>
</evidence>
<dbReference type="OrthoDB" id="323926at2"/>
<dbReference type="AlphaFoldDB" id="A0A1Y3XR26"/>
<dbReference type="GO" id="GO:0016614">
    <property type="term" value="F:oxidoreductase activity, acting on CH-OH group of donors"/>
    <property type="evidence" value="ECO:0007669"/>
    <property type="project" value="InterPro"/>
</dbReference>
<evidence type="ECO:0000256" key="1">
    <source>
        <dbReference type="ARBA" id="ARBA00022723"/>
    </source>
</evidence>
<accession>A0A1Y3XR26</accession>
<dbReference type="Pfam" id="PF00465">
    <property type="entry name" value="Fe-ADH"/>
    <property type="match status" value="1"/>
</dbReference>
<dbReference type="PANTHER" id="PTHR43616">
    <property type="entry name" value="GLYCEROL DEHYDROGENASE"/>
    <property type="match status" value="1"/>
</dbReference>
<name>A0A1Y3XR26_9ACTN</name>
<keyword evidence="1 3" id="KW-0479">Metal-binding</keyword>
<feature type="domain" description="Alcohol dehydrogenase iron-type/glycerol dehydrogenase GldA" evidence="5">
    <location>
        <begin position="12"/>
        <end position="153"/>
    </location>
</feature>
<sequence>MAGFTTQCLPSYTVGTEAYAAVPQVIGAANAVVVGGERAMAAGLERLKRAVEGTDVRITGSFWFGGEATYAQVDRLAAEPAVQAADAIFAMGGGKAVDTCKILAHRLGKPLYTFPTIASNCSPVSCISIMYNDDGSFLEIVQLHVPPAHCFIDTQIIAEAPEVYLWAGIGDTIAKYHEVTFSMRGDSPAYAPVLGQAISCMCAGPLLAHAAAALADCVANRVSADLEHAALNIIVSTGLVSGLVGVDYNSALAHALFYGLTTIPSVERDHLHGEVVSYGVLVQLAMDGQDEALQELLRTYRALGLPTRLADLGLTLEDDFTGVLAATEVNQELEHVPYPVTRERIWDAIVKLEAVSDACDVPAAPAPQVPRD</sequence>
<protein>
    <recommendedName>
        <fullName evidence="5">Alcohol dehydrogenase iron-type/glycerol dehydrogenase GldA domain-containing protein</fullName>
    </recommendedName>
</protein>